<evidence type="ECO:0000313" key="2">
    <source>
        <dbReference type="EMBL" id="TCD61230.1"/>
    </source>
</evidence>
<organism evidence="2 3">
    <name type="scientific">Steccherinum ochraceum</name>
    <dbReference type="NCBI Taxonomy" id="92696"/>
    <lineage>
        <taxon>Eukaryota</taxon>
        <taxon>Fungi</taxon>
        <taxon>Dikarya</taxon>
        <taxon>Basidiomycota</taxon>
        <taxon>Agaricomycotina</taxon>
        <taxon>Agaricomycetes</taxon>
        <taxon>Polyporales</taxon>
        <taxon>Steccherinaceae</taxon>
        <taxon>Steccherinum</taxon>
    </lineage>
</organism>
<gene>
    <name evidence="2" type="ORF">EIP91_008765</name>
</gene>
<evidence type="ECO:0000313" key="3">
    <source>
        <dbReference type="Proteomes" id="UP000292702"/>
    </source>
</evidence>
<feature type="region of interest" description="Disordered" evidence="1">
    <location>
        <begin position="87"/>
        <end position="106"/>
    </location>
</feature>
<accession>A0A4R0R2E8</accession>
<sequence length="124" mass="13862">MQPDEIQRGGAGHIEGVSKKCCPFCWELGNSLRDKHKLDIVLPGNHSVFSPWVPPIWLSDDVLSDLEDVFLGKMKDLLAKFPYFSAQSSPRSESSAMQQEASDADAKEAITRRIAVMEMAKKRL</sequence>
<dbReference type="AlphaFoldDB" id="A0A4R0R2E8"/>
<dbReference type="Proteomes" id="UP000292702">
    <property type="component" value="Unassembled WGS sequence"/>
</dbReference>
<comment type="caution">
    <text evidence="2">The sequence shown here is derived from an EMBL/GenBank/DDBJ whole genome shotgun (WGS) entry which is preliminary data.</text>
</comment>
<dbReference type="EMBL" id="RWJN01000490">
    <property type="protein sequence ID" value="TCD61230.1"/>
    <property type="molecule type" value="Genomic_DNA"/>
</dbReference>
<reference evidence="2 3" key="1">
    <citation type="submission" date="2018-11" db="EMBL/GenBank/DDBJ databases">
        <title>Genome assembly of Steccherinum ochraceum LE-BIN_3174, the white-rot fungus of the Steccherinaceae family (The Residual Polyporoid clade, Polyporales, Basidiomycota).</title>
        <authorList>
            <person name="Fedorova T.V."/>
            <person name="Glazunova O.A."/>
            <person name="Landesman E.O."/>
            <person name="Moiseenko K.V."/>
            <person name="Psurtseva N.V."/>
            <person name="Savinova O.S."/>
            <person name="Shakhova N.V."/>
            <person name="Tyazhelova T.V."/>
            <person name="Vasina D.V."/>
        </authorList>
    </citation>
    <scope>NUCLEOTIDE SEQUENCE [LARGE SCALE GENOMIC DNA]</scope>
    <source>
        <strain evidence="2 3">LE-BIN_3174</strain>
    </source>
</reference>
<evidence type="ECO:0000256" key="1">
    <source>
        <dbReference type="SAM" id="MobiDB-lite"/>
    </source>
</evidence>
<name>A0A4R0R2E8_9APHY</name>
<proteinExistence type="predicted"/>
<keyword evidence="3" id="KW-1185">Reference proteome</keyword>
<protein>
    <submittedName>
        <fullName evidence="2">Uncharacterized protein</fullName>
    </submittedName>
</protein>
<dbReference type="OrthoDB" id="3050961at2759"/>